<keyword evidence="10" id="KW-1185">Reference proteome</keyword>
<feature type="domain" description="NlpC/P60" evidence="7">
    <location>
        <begin position="299"/>
        <end position="413"/>
    </location>
</feature>
<keyword evidence="5" id="KW-0175">Coiled coil</keyword>
<proteinExistence type="inferred from homology"/>
<dbReference type="KEGG" id="mmuc:C1S78_009635"/>
<dbReference type="AlphaFoldDB" id="A0A8H2JC01"/>
<dbReference type="GO" id="GO:0006508">
    <property type="term" value="P:proteolysis"/>
    <property type="evidence" value="ECO:0007669"/>
    <property type="project" value="UniProtKB-KW"/>
</dbReference>
<feature type="region of interest" description="Disordered" evidence="6">
    <location>
        <begin position="243"/>
        <end position="297"/>
    </location>
</feature>
<dbReference type="InterPro" id="IPR038765">
    <property type="entry name" value="Papain-like_cys_pep_sf"/>
</dbReference>
<feature type="coiled-coil region" evidence="5">
    <location>
        <begin position="65"/>
        <end position="92"/>
    </location>
</feature>
<dbReference type="SUPFAM" id="SSF54001">
    <property type="entry name" value="Cysteine proteinases"/>
    <property type="match status" value="1"/>
</dbReference>
<keyword evidence="2" id="KW-0645">Protease</keyword>
<dbReference type="Pfam" id="PF00877">
    <property type="entry name" value="NLPC_P60"/>
    <property type="match status" value="1"/>
</dbReference>
<dbReference type="EMBL" id="POTL01000001">
    <property type="protein sequence ID" value="TLH52580.1"/>
    <property type="molecule type" value="Genomic_DNA"/>
</dbReference>
<dbReference type="Proteomes" id="UP000309231">
    <property type="component" value="Chromosome"/>
</dbReference>
<reference evidence="8 10" key="2">
    <citation type="journal article" date="2019" name="BMC Evol. Biol.">
        <title>Comparative genomics of Mycobacterium mucogenicum and Mycobacterium neoaurum clade members emphasizing tRNA and non-coding RNA.</title>
        <authorList>
            <person name="Behra P.R.K."/>
            <person name="Pettersson B.M.F."/>
            <person name="Das S."/>
            <person name="Dasgupta S."/>
            <person name="Kirsebom L.A."/>
        </authorList>
    </citation>
    <scope>NUCLEOTIDE SEQUENCE [LARGE SCALE GENOMIC DNA]</scope>
    <source>
        <strain evidence="8 10">DSM 44124</strain>
    </source>
</reference>
<dbReference type="PROSITE" id="PS51935">
    <property type="entry name" value="NLPC_P60"/>
    <property type="match status" value="1"/>
</dbReference>
<evidence type="ECO:0000259" key="7">
    <source>
        <dbReference type="PROSITE" id="PS51935"/>
    </source>
</evidence>
<dbReference type="GO" id="GO:0008234">
    <property type="term" value="F:cysteine-type peptidase activity"/>
    <property type="evidence" value="ECO:0007669"/>
    <property type="project" value="UniProtKB-KW"/>
</dbReference>
<dbReference type="InterPro" id="IPR000064">
    <property type="entry name" value="NLP_P60_dom"/>
</dbReference>
<evidence type="ECO:0000256" key="4">
    <source>
        <dbReference type="ARBA" id="ARBA00022807"/>
    </source>
</evidence>
<protein>
    <submittedName>
        <fullName evidence="8">C40 family peptidase</fullName>
    </submittedName>
    <submittedName>
        <fullName evidence="9">Endopeptidase</fullName>
    </submittedName>
</protein>
<evidence type="ECO:0000313" key="9">
    <source>
        <dbReference type="EMBL" id="TLH52580.1"/>
    </source>
</evidence>
<organism evidence="9">
    <name type="scientific">Mycolicibacterium mucogenicum DSM 44124</name>
    <dbReference type="NCBI Taxonomy" id="1226753"/>
    <lineage>
        <taxon>Bacteria</taxon>
        <taxon>Bacillati</taxon>
        <taxon>Actinomycetota</taxon>
        <taxon>Actinomycetes</taxon>
        <taxon>Mycobacteriales</taxon>
        <taxon>Mycobacteriaceae</taxon>
        <taxon>Mycolicibacterium</taxon>
    </lineage>
</organism>
<dbReference type="EMBL" id="CP062008">
    <property type="protein sequence ID" value="QPG71171.1"/>
    <property type="molecule type" value="Genomic_DNA"/>
</dbReference>
<accession>A0A8H2JC01</accession>
<name>A0A8H2JC01_MYCMU</name>
<dbReference type="PANTHER" id="PTHR47359">
    <property type="entry name" value="PEPTIDOGLYCAN DL-ENDOPEPTIDASE CWLO"/>
    <property type="match status" value="1"/>
</dbReference>
<evidence type="ECO:0000256" key="5">
    <source>
        <dbReference type="SAM" id="Coils"/>
    </source>
</evidence>
<comment type="similarity">
    <text evidence="1">Belongs to the peptidase C40 family.</text>
</comment>
<dbReference type="InterPro" id="IPR051794">
    <property type="entry name" value="PG_Endopeptidase_C40"/>
</dbReference>
<evidence type="ECO:0000313" key="10">
    <source>
        <dbReference type="Proteomes" id="UP000309231"/>
    </source>
</evidence>
<sequence length="413" mass="42518">MPFRNLFETSLSSKRLEPAVEGREILSLHRTHRTICSLKRPVAGAIAGLTILGSAFAGNVMADPADDAVAKLNELSRQAEQTTEAMHAAQLDLDKKLAAAKAADSKHEAAAAAAEVAKNDLATYQDSVDKIAAAQYMGGRTDGIDAILTADSPQGLIDQLSVQRVMAGEMAAQMANFHSASDSATKAEADSAKSASEAKTAAEQAAAVRADLQSKQSKLQVQIAIVKSRYTALTPSQRQALAALPPAPAAAPPAPAPDGLPQNPDAVPPAPGQDPSINAAGPNPPVEGLPAPSDNGGGTAAGAIAVQAALTRIGDPYVWGAAGPGQFDCSGLVMWAFQQAGISLPHSSYAQAAGGQAVSRDQMQPGDVVSYYSDASHVGIYIGDGMMVHASTFGVPVRVAPVDNAPIYNVRRY</sequence>
<evidence type="ECO:0000256" key="2">
    <source>
        <dbReference type="ARBA" id="ARBA00022670"/>
    </source>
</evidence>
<feature type="compositionally biased region" description="Pro residues" evidence="6">
    <location>
        <begin position="245"/>
        <end position="258"/>
    </location>
</feature>
<evidence type="ECO:0000256" key="1">
    <source>
        <dbReference type="ARBA" id="ARBA00007074"/>
    </source>
</evidence>
<reference evidence="8 10" key="3">
    <citation type="journal article" date="2019" name="Sci. Rep.">
        <title>Insight into the biology of Mycobacterium mucogenicum and Mycobacterium neoaurum clade members.</title>
        <authorList>
            <person name="Behra P.R.K."/>
            <person name="Pettersson B.M.F."/>
            <person name="Ramesh M."/>
            <person name="Dasgupta S."/>
            <person name="Kirsebom L.A."/>
        </authorList>
    </citation>
    <scope>NUCLEOTIDE SEQUENCE [LARGE SCALE GENOMIC DNA]</scope>
    <source>
        <strain evidence="8 10">DSM 44124</strain>
    </source>
</reference>
<dbReference type="Gene3D" id="3.90.1720.10">
    <property type="entry name" value="endopeptidase domain like (from Nostoc punctiforme)"/>
    <property type="match status" value="1"/>
</dbReference>
<evidence type="ECO:0000256" key="6">
    <source>
        <dbReference type="SAM" id="MobiDB-lite"/>
    </source>
</evidence>
<reference evidence="9" key="1">
    <citation type="submission" date="2018-01" db="EMBL/GenBank/DDBJ databases">
        <title>Comparative genomics of Mycobacterium mucogenicum and Mycobacterium neoaurum clade members emphasizing tRNA and non-coding RNA.</title>
        <authorList>
            <person name="Behra P.R.K."/>
            <person name="Pettersson B.M.F."/>
            <person name="Das S."/>
            <person name="Dasgupta S."/>
            <person name="Kirsebom L.A."/>
        </authorList>
    </citation>
    <scope>NUCLEOTIDE SEQUENCE</scope>
    <source>
        <strain evidence="9">DSM 44124</strain>
    </source>
</reference>
<dbReference type="NCBIfam" id="NF038345">
    <property type="entry name" value="wall_hydro_RipC"/>
    <property type="match status" value="1"/>
</dbReference>
<evidence type="ECO:0000256" key="3">
    <source>
        <dbReference type="ARBA" id="ARBA00022801"/>
    </source>
</evidence>
<gene>
    <name evidence="8" type="ORF">C1S78_009635</name>
    <name evidence="9" type="ORF">C1S78_09610</name>
</gene>
<keyword evidence="4" id="KW-0788">Thiol protease</keyword>
<evidence type="ECO:0000313" key="8">
    <source>
        <dbReference type="EMBL" id="QPG71171.1"/>
    </source>
</evidence>
<keyword evidence="3" id="KW-0378">Hydrolase</keyword>
<dbReference type="PANTHER" id="PTHR47359:SF3">
    <property type="entry name" value="NLP_P60 DOMAIN-CONTAINING PROTEIN-RELATED"/>
    <property type="match status" value="1"/>
</dbReference>